<proteinExistence type="predicted"/>
<dbReference type="SUPFAM" id="SSF64182">
    <property type="entry name" value="DHH phosphoesterases"/>
    <property type="match status" value="1"/>
</dbReference>
<protein>
    <submittedName>
        <fullName evidence="1">DHH family phosphoesterase</fullName>
    </submittedName>
</protein>
<dbReference type="EMBL" id="JAKOGG010000004">
    <property type="protein sequence ID" value="MCS4556548.1"/>
    <property type="molecule type" value="Genomic_DNA"/>
</dbReference>
<accession>A0ABT2FJR2</accession>
<organism evidence="1 2">
    <name type="scientific">Shewanella electrica</name>
    <dbReference type="NCBI Taxonomy" id="515560"/>
    <lineage>
        <taxon>Bacteria</taxon>
        <taxon>Pseudomonadati</taxon>
        <taxon>Pseudomonadota</taxon>
        <taxon>Gammaproteobacteria</taxon>
        <taxon>Alteromonadales</taxon>
        <taxon>Shewanellaceae</taxon>
        <taxon>Shewanella</taxon>
    </lineage>
</organism>
<sequence>MQYDIFNGDADGIISLIQMRLAEPKTAQLVTGVKRDIELVKQVQAMANDELLVLDISLEKNLAAVNVALANGAVITYIDHHRAGELPVSTRFTAHIDTAAETCTALIVDKLLDGKHRDWAIAAAYGDNMVAVADALADERGLPLDDKRFLRELGTLINYNGYGVTIDDLHFAPAELFQMLVQYASPFVLRDDRTSPFYQLQGAYAADMVNVAAQSPYYDDDTLLLYLLPNEAWAKRVSGVLGNVLANQHPQRAIAVVTHNTDKSFTVSLRAPLNNRQGAGDICSQFATGGGRAAAAGINALSVSDLPQLIDTIKAYYQ</sequence>
<name>A0ABT2FJR2_9GAMM</name>
<dbReference type="InterPro" id="IPR038763">
    <property type="entry name" value="DHH_sf"/>
</dbReference>
<evidence type="ECO:0000313" key="2">
    <source>
        <dbReference type="Proteomes" id="UP001201549"/>
    </source>
</evidence>
<gene>
    <name evidence="1" type="ORF">L9G74_08865</name>
</gene>
<dbReference type="Proteomes" id="UP001201549">
    <property type="component" value="Unassembled WGS sequence"/>
</dbReference>
<reference evidence="2" key="2">
    <citation type="submission" date="2023-07" db="EMBL/GenBank/DDBJ databases">
        <title>Shewanella mangrovi sp. nov., an acetaldehyde- degrading bacterium isolated from mangrove sediment.</title>
        <authorList>
            <person name="Liu Y."/>
        </authorList>
    </citation>
    <scope>NUCLEOTIDE SEQUENCE [LARGE SCALE GENOMIC DNA]</scope>
    <source>
        <strain evidence="2">C32</strain>
    </source>
</reference>
<keyword evidence="2" id="KW-1185">Reference proteome</keyword>
<dbReference type="RefSeq" id="WP_238895937.1">
    <property type="nucleotide sequence ID" value="NZ_JAKOGG010000004.1"/>
</dbReference>
<reference evidence="1 2" key="1">
    <citation type="submission" date="2022-02" db="EMBL/GenBank/DDBJ databases">
        <authorList>
            <person name="Zhuang L."/>
        </authorList>
    </citation>
    <scope>NUCLEOTIDE SEQUENCE [LARGE SCALE GENOMIC DNA]</scope>
    <source>
        <strain evidence="1 2">C32</strain>
    </source>
</reference>
<evidence type="ECO:0000313" key="1">
    <source>
        <dbReference type="EMBL" id="MCS4556548.1"/>
    </source>
</evidence>
<comment type="caution">
    <text evidence="1">The sequence shown here is derived from an EMBL/GenBank/DDBJ whole genome shotgun (WGS) entry which is preliminary data.</text>
</comment>